<keyword evidence="8" id="KW-0675">Receptor</keyword>
<dbReference type="PRINTS" id="PR00899">
    <property type="entry name" value="GPCRSTE3"/>
</dbReference>
<dbReference type="RefSeq" id="XP_019008795.2">
    <property type="nucleotide sequence ID" value="XM_019158182.2"/>
</dbReference>
<evidence type="ECO:0000256" key="1">
    <source>
        <dbReference type="ARBA" id="ARBA00004141"/>
    </source>
</evidence>
<protein>
    <recommendedName>
        <fullName evidence="13">STE3</fullName>
    </recommendedName>
</protein>
<dbReference type="CDD" id="cd14966">
    <property type="entry name" value="7tmD_STE3"/>
    <property type="match status" value="1"/>
</dbReference>
<reference evidence="11" key="1">
    <citation type="submission" date="2013-07" db="EMBL/GenBank/DDBJ databases">
        <authorList>
            <consortium name="The Broad Institute Genome Sequencing Platform"/>
            <person name="Cuomo C."/>
            <person name="Litvintseva A."/>
            <person name="Chen Y."/>
            <person name="Heitman J."/>
            <person name="Sun S."/>
            <person name="Springer D."/>
            <person name="Dromer F."/>
            <person name="Young S.K."/>
            <person name="Zeng Q."/>
            <person name="Gargeya S."/>
            <person name="Fitzgerald M."/>
            <person name="Abouelleil A."/>
            <person name="Alvarado L."/>
            <person name="Berlin A.M."/>
            <person name="Chapman S.B."/>
            <person name="Dewar J."/>
            <person name="Goldberg J."/>
            <person name="Griggs A."/>
            <person name="Gujja S."/>
            <person name="Hansen M."/>
            <person name="Howarth C."/>
            <person name="Imamovic A."/>
            <person name="Larimer J."/>
            <person name="McCowan C."/>
            <person name="Murphy C."/>
            <person name="Pearson M."/>
            <person name="Priest M."/>
            <person name="Roberts A."/>
            <person name="Saif S."/>
            <person name="Shea T."/>
            <person name="Sykes S."/>
            <person name="Wortman J."/>
            <person name="Nusbaum C."/>
            <person name="Birren B."/>
        </authorList>
    </citation>
    <scope>NUCLEOTIDE SEQUENCE</scope>
    <source>
        <strain evidence="11">CBS 10737</strain>
    </source>
</reference>
<dbReference type="PANTHER" id="PTHR28097">
    <property type="entry name" value="PHEROMONE A FACTOR RECEPTOR"/>
    <property type="match status" value="1"/>
</dbReference>
<dbReference type="InterPro" id="IPR001499">
    <property type="entry name" value="GPCR_STE3"/>
</dbReference>
<dbReference type="GeneID" id="30174848"/>
<feature type="transmembrane region" description="Helical" evidence="10">
    <location>
        <begin position="272"/>
        <end position="295"/>
    </location>
</feature>
<evidence type="ECO:0000256" key="7">
    <source>
        <dbReference type="ARBA" id="ARBA00023136"/>
    </source>
</evidence>
<dbReference type="KEGG" id="kpin:30174848"/>
<dbReference type="GO" id="GO:0000750">
    <property type="term" value="P:pheromone-dependent signal transduction involved in conjugation with cellular fusion"/>
    <property type="evidence" value="ECO:0007669"/>
    <property type="project" value="TreeGrafter"/>
</dbReference>
<comment type="subcellular location">
    <subcellularLocation>
        <location evidence="1">Membrane</location>
        <topology evidence="1">Multi-pass membrane protein</topology>
    </subcellularLocation>
</comment>
<feature type="transmembrane region" description="Helical" evidence="10">
    <location>
        <begin position="159"/>
        <end position="182"/>
    </location>
</feature>
<evidence type="ECO:0000256" key="6">
    <source>
        <dbReference type="ARBA" id="ARBA00023040"/>
    </source>
</evidence>
<keyword evidence="5 10" id="KW-1133">Transmembrane helix</keyword>
<gene>
    <name evidence="11" type="ORF">I206_101549</name>
</gene>
<keyword evidence="4 10" id="KW-0812">Transmembrane</keyword>
<accession>A0AAJ8MN20</accession>
<name>A0AAJ8MN20_9TREE</name>
<feature type="transmembrane region" description="Helical" evidence="10">
    <location>
        <begin position="6"/>
        <end position="23"/>
    </location>
</feature>
<dbReference type="Pfam" id="PF02076">
    <property type="entry name" value="STE3"/>
    <property type="match status" value="1"/>
</dbReference>
<keyword evidence="12" id="KW-1185">Reference proteome</keyword>
<keyword evidence="7 10" id="KW-0472">Membrane</keyword>
<evidence type="ECO:0000256" key="4">
    <source>
        <dbReference type="ARBA" id="ARBA00022692"/>
    </source>
</evidence>
<evidence type="ECO:0000313" key="11">
    <source>
        <dbReference type="EMBL" id="WWC67639.1"/>
    </source>
</evidence>
<sequence length="381" mass="42891">MRHPDYPLWSFIAMLLVLLPSPWHLRARNVATLSLIFWLLLANIVTFVNSLMWADNFRDLSPVWCDISGRVLLLISYALPACSLAQMRRLEFVASTRRSIISAKDRKRRIIEELTICIVVPCVLGALFYVVQGHRYDIVENIGCIIPVYTSVPGIIMRYVVPGSIAVASLVFASLAIRWFLIRRLQFQTILAASDSSLSTSRYLRLVALAVTDSAILIAYTIYDSTPNSDAPLLPYQSWKAVHLNFDQFAQYPEELLGTVYPIFVANVYAPFLYSIIFFAFFGFGEEAISGYLTLASRFMSLLERIGFRRNTSAHRFDDQNFTLGSKIMPADGDAVSFGERPEDVATATEQQAKPDYRLGKTGYVNQLHDGVAVTVERSIV</sequence>
<evidence type="ECO:0000256" key="10">
    <source>
        <dbReference type="SAM" id="Phobius"/>
    </source>
</evidence>
<evidence type="ECO:0008006" key="13">
    <source>
        <dbReference type="Google" id="ProtNLM"/>
    </source>
</evidence>
<comment type="similarity">
    <text evidence="2">Belongs to the G-protein coupled receptor 4 family.</text>
</comment>
<dbReference type="GO" id="GO:0004933">
    <property type="term" value="F:mating-type a-factor pheromone receptor activity"/>
    <property type="evidence" value="ECO:0007669"/>
    <property type="project" value="InterPro"/>
</dbReference>
<organism evidence="11 12">
    <name type="scientific">Kwoniella pini CBS 10737</name>
    <dbReference type="NCBI Taxonomy" id="1296096"/>
    <lineage>
        <taxon>Eukaryota</taxon>
        <taxon>Fungi</taxon>
        <taxon>Dikarya</taxon>
        <taxon>Basidiomycota</taxon>
        <taxon>Agaricomycotina</taxon>
        <taxon>Tremellomycetes</taxon>
        <taxon>Tremellales</taxon>
        <taxon>Cryptococcaceae</taxon>
        <taxon>Kwoniella</taxon>
    </lineage>
</organism>
<feature type="transmembrane region" description="Helical" evidence="10">
    <location>
        <begin position="30"/>
        <end position="51"/>
    </location>
</feature>
<evidence type="ECO:0000256" key="8">
    <source>
        <dbReference type="ARBA" id="ARBA00023170"/>
    </source>
</evidence>
<evidence type="ECO:0000256" key="3">
    <source>
        <dbReference type="ARBA" id="ARBA00022507"/>
    </source>
</evidence>
<dbReference type="EMBL" id="CP144520">
    <property type="protein sequence ID" value="WWC67639.1"/>
    <property type="molecule type" value="Genomic_DNA"/>
</dbReference>
<proteinExistence type="inferred from homology"/>
<evidence type="ECO:0000313" key="12">
    <source>
        <dbReference type="Proteomes" id="UP000094020"/>
    </source>
</evidence>
<dbReference type="Proteomes" id="UP000094020">
    <property type="component" value="Chromosome 2"/>
</dbReference>
<keyword evidence="6" id="KW-0297">G-protein coupled receptor</keyword>
<keyword evidence="3" id="KW-0589">Pheromone response</keyword>
<keyword evidence="9" id="KW-0807">Transducer</keyword>
<evidence type="ECO:0000256" key="2">
    <source>
        <dbReference type="ARBA" id="ARBA00011085"/>
    </source>
</evidence>
<dbReference type="InterPro" id="IPR001546">
    <property type="entry name" value="GPCR_Pheromne_A_rcpt"/>
</dbReference>
<dbReference type="PANTHER" id="PTHR28097:SF1">
    <property type="entry name" value="PHEROMONE A FACTOR RECEPTOR"/>
    <property type="match status" value="1"/>
</dbReference>
<evidence type="ECO:0000256" key="5">
    <source>
        <dbReference type="ARBA" id="ARBA00022989"/>
    </source>
</evidence>
<reference evidence="11" key="2">
    <citation type="submission" date="2024-02" db="EMBL/GenBank/DDBJ databases">
        <title>Comparative genomics of Cryptococcus and Kwoniella reveals pathogenesis evolution and contrasting modes of karyotype evolution via chromosome fusion or intercentromeric recombination.</title>
        <authorList>
            <person name="Coelho M.A."/>
            <person name="David-Palma M."/>
            <person name="Shea T."/>
            <person name="Bowers K."/>
            <person name="McGinley-Smith S."/>
            <person name="Mohammad A.W."/>
            <person name="Gnirke A."/>
            <person name="Yurkov A.M."/>
            <person name="Nowrousian M."/>
            <person name="Sun S."/>
            <person name="Cuomo C.A."/>
            <person name="Heitman J."/>
        </authorList>
    </citation>
    <scope>NUCLEOTIDE SEQUENCE</scope>
    <source>
        <strain evidence="11">CBS 10737</strain>
    </source>
</reference>
<dbReference type="PRINTS" id="PR00900">
    <property type="entry name" value="PHEROMONEAR"/>
</dbReference>
<evidence type="ECO:0000256" key="9">
    <source>
        <dbReference type="ARBA" id="ARBA00023224"/>
    </source>
</evidence>
<feature type="transmembrane region" description="Helical" evidence="10">
    <location>
        <begin position="110"/>
        <end position="131"/>
    </location>
</feature>
<dbReference type="AlphaFoldDB" id="A0AAJ8MN20"/>
<dbReference type="GO" id="GO:0005886">
    <property type="term" value="C:plasma membrane"/>
    <property type="evidence" value="ECO:0007669"/>
    <property type="project" value="TreeGrafter"/>
</dbReference>
<feature type="transmembrane region" description="Helical" evidence="10">
    <location>
        <begin position="203"/>
        <end position="223"/>
    </location>
</feature>
<feature type="transmembrane region" description="Helical" evidence="10">
    <location>
        <begin position="71"/>
        <end position="90"/>
    </location>
</feature>